<dbReference type="Gene3D" id="3.30.70.1440">
    <property type="entry name" value="Multidrug efflux transporter AcrB pore domain"/>
    <property type="match status" value="1"/>
</dbReference>
<feature type="transmembrane region" description="Helical" evidence="3">
    <location>
        <begin position="1120"/>
        <end position="1145"/>
    </location>
</feature>
<reference evidence="4 5" key="1">
    <citation type="submission" date="2023-07" db="EMBL/GenBank/DDBJ databases">
        <title>Genomic Encyclopedia of Type Strains, Phase IV (KMG-IV): sequencing the most valuable type-strain genomes for metagenomic binning, comparative biology and taxonomic classification.</title>
        <authorList>
            <person name="Goeker M."/>
        </authorList>
    </citation>
    <scope>NUCLEOTIDE SEQUENCE [LARGE SCALE GENOMIC DNA]</scope>
    <source>
        <strain evidence="4 5">DSM 27594</strain>
    </source>
</reference>
<dbReference type="Gene3D" id="1.20.1640.10">
    <property type="entry name" value="Multidrug efflux transporter AcrB transmembrane domain"/>
    <property type="match status" value="3"/>
</dbReference>
<protein>
    <submittedName>
        <fullName evidence="4">HAE1 family hydrophobic/amphiphilic exporter-1</fullName>
    </submittedName>
</protein>
<keyword evidence="5" id="KW-1185">Reference proteome</keyword>
<organism evidence="4 5">
    <name type="scientific">Neobacillus ginsengisoli</name>
    <dbReference type="NCBI Taxonomy" id="904295"/>
    <lineage>
        <taxon>Bacteria</taxon>
        <taxon>Bacillati</taxon>
        <taxon>Bacillota</taxon>
        <taxon>Bacilli</taxon>
        <taxon>Bacillales</taxon>
        <taxon>Bacillaceae</taxon>
        <taxon>Neobacillus</taxon>
    </lineage>
</organism>
<keyword evidence="3" id="KW-0812">Transmembrane</keyword>
<feature type="transmembrane region" description="Helical" evidence="3">
    <location>
        <begin position="678"/>
        <end position="695"/>
    </location>
</feature>
<dbReference type="Pfam" id="PF00873">
    <property type="entry name" value="ACR_tran"/>
    <property type="match status" value="2"/>
</dbReference>
<evidence type="ECO:0000256" key="1">
    <source>
        <dbReference type="SAM" id="Coils"/>
    </source>
</evidence>
<feature type="transmembrane region" description="Helical" evidence="3">
    <location>
        <begin position="515"/>
        <end position="533"/>
    </location>
</feature>
<dbReference type="Gene3D" id="3.30.70.1430">
    <property type="entry name" value="Multidrug efflux transporter AcrB pore domain"/>
    <property type="match status" value="2"/>
</dbReference>
<feature type="compositionally biased region" description="Gly residues" evidence="2">
    <location>
        <begin position="325"/>
        <end position="337"/>
    </location>
</feature>
<keyword evidence="3" id="KW-1133">Transmembrane helix</keyword>
<dbReference type="SUPFAM" id="SSF82693">
    <property type="entry name" value="Multidrug efflux transporter AcrB pore domain, PN1, PN2, PC1 and PC2 subdomains"/>
    <property type="match status" value="2"/>
</dbReference>
<dbReference type="InterPro" id="IPR027463">
    <property type="entry name" value="AcrB_DN_DC_subdom"/>
</dbReference>
<dbReference type="RefSeq" id="WP_307410776.1">
    <property type="nucleotide sequence ID" value="NZ_JAUSTW010000006.1"/>
</dbReference>
<gene>
    <name evidence="4" type="ORF">J2S10_003842</name>
</gene>
<dbReference type="PRINTS" id="PR00702">
    <property type="entry name" value="ACRIFLAVINRP"/>
</dbReference>
<dbReference type="SUPFAM" id="SSF82866">
    <property type="entry name" value="Multidrug efflux transporter AcrB transmembrane domain"/>
    <property type="match status" value="2"/>
</dbReference>
<evidence type="ECO:0000313" key="4">
    <source>
        <dbReference type="EMBL" id="MDQ0200653.1"/>
    </source>
</evidence>
<feature type="transmembrane region" description="Helical" evidence="3">
    <location>
        <begin position="621"/>
        <end position="644"/>
    </location>
</feature>
<sequence>MSFFTRFSLKNIGLIFIIIALIIGGGVYATTSMKMEQYPNVDVPYLSLNVVYPGATPSQVSEDVGKPIEEELSKLANLNNLYVISSANNANVMLEFSMTADMDKAASDVTEALAKVKLPDTAKAAPIQKLGPTSQPIYLFAVKGNGEAPDKVQSFIEDNIKPKLADIPDISDVTIYGITDKQVIIKIDPDKLKQNNLTLDKVNQAIQASNLSAPTGQVTINDKEMAVQVGKQLGSLDEIKNISIMSIQQNNKGMTDAFSSIGNGFKQIGGTIGTLGKSVGMTSKQAELLQQEILVTTGISQLAGQLQADQMKLQSLMSNTSASQGNGGQGAGQGGSTQGTAQEAQALKLKIQAEQNKLTELQGALKKLQAGIDSISKSNAQNLSSMSKGNNSGAINSAPSTSTSSAVTINTVKLSDIATVTYEAGEQANITRLNGKPATVVAIQPNLGSNTVEIVKNVKAKLKEVSLPKGYEISTLRDESVSIYNSVQSMLREALFGALLAAVVTLLFLRNLRTTIIALLSIPLSIFVTMFIMKQMDYSLNMMTLAGIAVAVGRVVDDSIVVIENLYRRILTSGKEVRNAEFVLSATKEVSSAITSSTVTTIGVFIPLAFVPGIVGKFFAPFAWSVVISIAFSLVIAVTVIPVLSKLFLLNLKPVEHRETVIQKTYKKVLDWSLHHKTIVLVFSVLLLLTSILGVKKVPINFFPQEKSSYYNVSTDMPVGTSLDKANSIAAQVEKVLADTNEVANYQTTVTAGHSAIQVTLKENADTKKFEDTVRKSTNDFGKDFITTLKATGNTPGGGGLSMIITGSNVNSLNKAATKYEEAIKNIPGLAEVTSNVKAVRPQISVKVDNDKAVQNGIYQGMIASTVRNMISGSTVSKVVLNNKTTDINVQLDTGKLDSLQKIADQKITNSIGDDVSLKDIATVEETTGPTSIQRLNKMEYVSINGKFTSNNSAQIQKLIQQKVSTVKVPKGVSYYFEGEAKSISEGFTNMFLAIGVSIILVYLVMIVTFSEMLAPFAILFSLPFVFVGVIFGLLLTHESLGMPALVGILMLIGIVVTNAIVLVDKVKQNETAGMNTFDALIEAGTIRIRPILMTAVATVGALTPLALSTEGGLISRSLAIVVISGLTTSTLLTLVIVPVVYSILDKIRGKLFKRKAVVEA</sequence>
<feature type="region of interest" description="Disordered" evidence="2">
    <location>
        <begin position="318"/>
        <end position="341"/>
    </location>
</feature>
<feature type="compositionally biased region" description="Polar residues" evidence="2">
    <location>
        <begin position="383"/>
        <end position="395"/>
    </location>
</feature>
<feature type="region of interest" description="Disordered" evidence="2">
    <location>
        <begin position="383"/>
        <end position="402"/>
    </location>
</feature>
<dbReference type="PANTHER" id="PTHR32063:SF0">
    <property type="entry name" value="SWARMING MOTILITY PROTEIN SWRC"/>
    <property type="match status" value="1"/>
</dbReference>
<evidence type="ECO:0000313" key="5">
    <source>
        <dbReference type="Proteomes" id="UP001224122"/>
    </source>
</evidence>
<feature type="transmembrane region" description="Helical" evidence="3">
    <location>
        <begin position="593"/>
        <end position="615"/>
    </location>
</feature>
<dbReference type="PANTHER" id="PTHR32063">
    <property type="match status" value="1"/>
</dbReference>
<comment type="caution">
    <text evidence="4">The sequence shown here is derived from an EMBL/GenBank/DDBJ whole genome shotgun (WGS) entry which is preliminary data.</text>
</comment>
<dbReference type="Gene3D" id="3.30.70.1320">
    <property type="entry name" value="Multidrug efflux transporter AcrB pore domain like"/>
    <property type="match status" value="2"/>
</dbReference>
<dbReference type="EMBL" id="JAUSTW010000006">
    <property type="protein sequence ID" value="MDQ0200653.1"/>
    <property type="molecule type" value="Genomic_DNA"/>
</dbReference>
<dbReference type="Gene3D" id="3.30.2090.10">
    <property type="entry name" value="Multidrug efflux transporter AcrB TolC docking domain, DN and DC subdomains"/>
    <property type="match status" value="3"/>
</dbReference>
<feature type="coiled-coil region" evidence="1">
    <location>
        <begin position="344"/>
        <end position="371"/>
    </location>
</feature>
<accession>A0ABT9XZ46</accession>
<keyword evidence="3" id="KW-0472">Membrane</keyword>
<proteinExistence type="predicted"/>
<feature type="transmembrane region" description="Helical" evidence="3">
    <location>
        <begin position="12"/>
        <end position="30"/>
    </location>
</feature>
<evidence type="ECO:0000256" key="2">
    <source>
        <dbReference type="SAM" id="MobiDB-lite"/>
    </source>
</evidence>
<feature type="transmembrane region" description="Helical" evidence="3">
    <location>
        <begin position="490"/>
        <end position="509"/>
    </location>
</feature>
<feature type="transmembrane region" description="Helical" evidence="3">
    <location>
        <begin position="1042"/>
        <end position="1064"/>
    </location>
</feature>
<keyword evidence="1" id="KW-0175">Coiled coil</keyword>
<dbReference type="Proteomes" id="UP001224122">
    <property type="component" value="Unassembled WGS sequence"/>
</dbReference>
<feature type="transmembrane region" description="Helical" evidence="3">
    <location>
        <begin position="991"/>
        <end position="1010"/>
    </location>
</feature>
<dbReference type="InterPro" id="IPR001036">
    <property type="entry name" value="Acrflvin-R"/>
</dbReference>
<feature type="transmembrane region" description="Helical" evidence="3">
    <location>
        <begin position="1017"/>
        <end position="1036"/>
    </location>
</feature>
<name>A0ABT9XZ46_9BACI</name>
<dbReference type="SUPFAM" id="SSF82714">
    <property type="entry name" value="Multidrug efflux transporter AcrB TolC docking domain, DN and DC subdomains"/>
    <property type="match status" value="2"/>
</dbReference>
<evidence type="ECO:0000256" key="3">
    <source>
        <dbReference type="SAM" id="Phobius"/>
    </source>
</evidence>